<dbReference type="Proteomes" id="UP000066284">
    <property type="component" value="Chromosome 1"/>
</dbReference>
<organism evidence="1 2">
    <name type="scientific">Candidatus Nitrospira inopinata</name>
    <dbReference type="NCBI Taxonomy" id="1715989"/>
    <lineage>
        <taxon>Bacteria</taxon>
        <taxon>Pseudomonadati</taxon>
        <taxon>Nitrospirota</taxon>
        <taxon>Nitrospiria</taxon>
        <taxon>Nitrospirales</taxon>
        <taxon>Nitrospiraceae</taxon>
        <taxon>Nitrospira</taxon>
    </lineage>
</organism>
<dbReference type="EMBL" id="LN885086">
    <property type="protein sequence ID" value="CUQ67807.1"/>
    <property type="molecule type" value="Genomic_DNA"/>
</dbReference>
<reference evidence="2" key="1">
    <citation type="submission" date="2015-09" db="EMBL/GenBank/DDBJ databases">
        <authorList>
            <person name="Daims H."/>
        </authorList>
    </citation>
    <scope>NUCLEOTIDE SEQUENCE [LARGE SCALE GENOMIC DNA]</scope>
</reference>
<evidence type="ECO:0000313" key="1">
    <source>
        <dbReference type="EMBL" id="CUQ67807.1"/>
    </source>
</evidence>
<proteinExistence type="predicted"/>
<evidence type="ECO:0008006" key="3">
    <source>
        <dbReference type="Google" id="ProtNLM"/>
    </source>
</evidence>
<evidence type="ECO:0000313" key="2">
    <source>
        <dbReference type="Proteomes" id="UP000066284"/>
    </source>
</evidence>
<sequence>MSLQPISRVAINCILAKGGSGLEGDGCLYDLSAPDRRLSPQTQLRAGDYVKLRLWLPDEDSHMSVELAEVDWIDSHRLKVDLLSLSPEVRAKLHQFKASQRVTRSTHDTTTEHILIRF</sequence>
<keyword evidence="2" id="KW-1185">Reference proteome</keyword>
<dbReference type="AlphaFoldDB" id="A0A0S4KVI6"/>
<protein>
    <recommendedName>
        <fullName evidence="3">PilZ domain-containing protein</fullName>
    </recommendedName>
</protein>
<dbReference type="STRING" id="1715989.NITINOP_2835"/>
<dbReference type="OrthoDB" id="9809968at2"/>
<accession>A0A0S4KVI6</accession>
<dbReference type="RefSeq" id="WP_062486702.1">
    <property type="nucleotide sequence ID" value="NZ_LN885086.1"/>
</dbReference>
<dbReference type="KEGG" id="nio:NITINOP_2835"/>
<name>A0A0S4KVI6_9BACT</name>
<gene>
    <name evidence="1" type="ORF">NITINOP_2835</name>
</gene>